<proteinExistence type="predicted"/>
<reference evidence="2 3" key="1">
    <citation type="submission" date="2016-07" db="EMBL/GenBank/DDBJ databases">
        <title>Pervasive Adenine N6-methylation of Active Genes in Fungi.</title>
        <authorList>
            <consortium name="DOE Joint Genome Institute"/>
            <person name="Mondo S.J."/>
            <person name="Dannebaum R.O."/>
            <person name="Kuo R.C."/>
            <person name="Labutti K."/>
            <person name="Haridas S."/>
            <person name="Kuo A."/>
            <person name="Salamov A."/>
            <person name="Ahrendt S.R."/>
            <person name="Lipzen A."/>
            <person name="Sullivan W."/>
            <person name="Andreopoulos W.B."/>
            <person name="Clum A."/>
            <person name="Lindquist E."/>
            <person name="Daum C."/>
            <person name="Ramamoorthy G.K."/>
            <person name="Gryganskyi A."/>
            <person name="Culley D."/>
            <person name="Magnuson J.K."/>
            <person name="James T.Y."/>
            <person name="O'Malley M.A."/>
            <person name="Stajich J.E."/>
            <person name="Spatafora J.W."/>
            <person name="Visel A."/>
            <person name="Grigoriev I.V."/>
        </authorList>
    </citation>
    <scope>NUCLEOTIDE SEQUENCE [LARGE SCALE GENOMIC DNA]</scope>
    <source>
        <strain evidence="2 3">PL171</strain>
    </source>
</reference>
<dbReference type="AlphaFoldDB" id="A0A1Y2HEE8"/>
<feature type="region of interest" description="Disordered" evidence="1">
    <location>
        <begin position="281"/>
        <end position="330"/>
    </location>
</feature>
<comment type="caution">
    <text evidence="2">The sequence shown here is derived from an EMBL/GenBank/DDBJ whole genome shotgun (WGS) entry which is preliminary data.</text>
</comment>
<protein>
    <submittedName>
        <fullName evidence="2">Uncharacterized protein</fullName>
    </submittedName>
</protein>
<feature type="region of interest" description="Disordered" evidence="1">
    <location>
        <begin position="128"/>
        <end position="166"/>
    </location>
</feature>
<gene>
    <name evidence="2" type="ORF">BCR44DRAFT_168735</name>
</gene>
<sequence length="424" mass="44265">MAADDLHAMHAEHDNLDAHTYFCNDSGMMESKRADSEVGAYKVESAPNNGEAVTHKLHQEAGEWVASEPESTAYTRTGSTTTATVGAAMACHNVEPKETGMPSGSSVVVGLATTMDEFAGDLVEHNRIRSSTSTTMTGTESDSGEIKNDGAAAQEQQTPVMRPDGDSKGVNFGRGHVDGEDHAVADKHVNAPAGWIELGTGLGRAAQEVSSTPGSVGLVHEQELDPNPTVAASRTIPVTSPLVSVSVSQEVGGIVDKLVYAAVPMAPVPVRELVSRPAAATNIAQPNGPTPAPVNVGSVPEHAPKEKTMAARNDHERRDSGNGGEPESVAANVDVGGASRRRGRGGLLAIVKGAARRLLGKPDKSPAIHTNAEPAPATPPKKNVRHDPRYVCCHARARRSQARIAADESIARNDAPCPQVGIHV</sequence>
<name>A0A1Y2HEE8_9FUNG</name>
<dbReference type="EMBL" id="MCFL01000040">
    <property type="protein sequence ID" value="ORZ32960.1"/>
    <property type="molecule type" value="Genomic_DNA"/>
</dbReference>
<feature type="region of interest" description="Disordered" evidence="1">
    <location>
        <begin position="360"/>
        <end position="386"/>
    </location>
</feature>
<feature type="compositionally biased region" description="Low complexity" evidence="1">
    <location>
        <begin position="130"/>
        <end position="141"/>
    </location>
</feature>
<evidence type="ECO:0000313" key="2">
    <source>
        <dbReference type="EMBL" id="ORZ32960.1"/>
    </source>
</evidence>
<feature type="compositionally biased region" description="Basic and acidic residues" evidence="1">
    <location>
        <begin position="302"/>
        <end position="320"/>
    </location>
</feature>
<keyword evidence="3" id="KW-1185">Reference proteome</keyword>
<organism evidence="2 3">
    <name type="scientific">Catenaria anguillulae PL171</name>
    <dbReference type="NCBI Taxonomy" id="765915"/>
    <lineage>
        <taxon>Eukaryota</taxon>
        <taxon>Fungi</taxon>
        <taxon>Fungi incertae sedis</taxon>
        <taxon>Blastocladiomycota</taxon>
        <taxon>Blastocladiomycetes</taxon>
        <taxon>Blastocladiales</taxon>
        <taxon>Catenariaceae</taxon>
        <taxon>Catenaria</taxon>
    </lineage>
</organism>
<accession>A0A1Y2HEE8</accession>
<dbReference type="Proteomes" id="UP000193411">
    <property type="component" value="Unassembled WGS sequence"/>
</dbReference>
<evidence type="ECO:0000256" key="1">
    <source>
        <dbReference type="SAM" id="MobiDB-lite"/>
    </source>
</evidence>
<evidence type="ECO:0000313" key="3">
    <source>
        <dbReference type="Proteomes" id="UP000193411"/>
    </source>
</evidence>